<evidence type="ECO:0000256" key="6">
    <source>
        <dbReference type="ARBA" id="ARBA00023002"/>
    </source>
</evidence>
<evidence type="ECO:0000256" key="7">
    <source>
        <dbReference type="ARBA" id="ARBA00023180"/>
    </source>
</evidence>
<keyword evidence="3" id="KW-0285">Flavoprotein</keyword>
<evidence type="ECO:0000259" key="9">
    <source>
        <dbReference type="Pfam" id="PF00732"/>
    </source>
</evidence>
<dbReference type="AlphaFoldDB" id="A0AAW0CAA1"/>
<dbReference type="Gene3D" id="3.30.560.10">
    <property type="entry name" value="Glucose Oxidase, domain 3"/>
    <property type="match status" value="1"/>
</dbReference>
<keyword evidence="7" id="KW-0325">Glycoprotein</keyword>
<protein>
    <recommendedName>
        <fullName evidence="13">Glucose-methanol-choline oxidoreductase N-terminal domain-containing protein</fullName>
    </recommendedName>
</protein>
<dbReference type="SUPFAM" id="SSF51905">
    <property type="entry name" value="FAD/NAD(P)-binding domain"/>
    <property type="match status" value="1"/>
</dbReference>
<dbReference type="PANTHER" id="PTHR11552">
    <property type="entry name" value="GLUCOSE-METHANOL-CHOLINE GMC OXIDOREDUCTASE"/>
    <property type="match status" value="1"/>
</dbReference>
<dbReference type="GO" id="GO:0050660">
    <property type="term" value="F:flavin adenine dinucleotide binding"/>
    <property type="evidence" value="ECO:0007669"/>
    <property type="project" value="InterPro"/>
</dbReference>
<proteinExistence type="inferred from homology"/>
<dbReference type="GO" id="GO:0016614">
    <property type="term" value="F:oxidoreductase activity, acting on CH-OH group of donors"/>
    <property type="evidence" value="ECO:0007669"/>
    <property type="project" value="InterPro"/>
</dbReference>
<sequence>MVGGSSGINAMAWVRSPSLELDAWSQLGIQGGWNWEDLLPYMMKVENVSLGDPTAYPGSTKPSGWDDNFYGRDGIIQVGYSRTFTGVHEPFVESILNLGEQLNEDQANGRNLGVANGAHAVDITTGNRSYALDYFTHNQGRTNLLVLTGATVTRILLSNTGSEVEATGLEYISNGETYIANASREVILSAGTAFSNIRLLELSGIGNKAILESLGIETVLDIPTVGENLQDHNSVTTTYLLKEPAPITLDALQNNPQFFQEQMLEYLVNKTGLLTTLPTYSYHALQTFFSPIEVAELVNTTKYEISQRNLSKFQELQAQLQLKWLEEGTVGQIELSPYADRKIMSFGVELARKIANTSPLVDLIESELNPGPNANNDEVRGRDCRGTAALAPKDLGGVVGDDLLVYGTSNLRVVDARFVESVCLLCGADAHISSF</sequence>
<keyword evidence="4" id="KW-0732">Signal</keyword>
<evidence type="ECO:0000256" key="4">
    <source>
        <dbReference type="ARBA" id="ARBA00022729"/>
    </source>
</evidence>
<evidence type="ECO:0000256" key="2">
    <source>
        <dbReference type="ARBA" id="ARBA00010790"/>
    </source>
</evidence>
<organism evidence="11 12">
    <name type="scientific">Paramarasmius palmivorus</name>
    <dbReference type="NCBI Taxonomy" id="297713"/>
    <lineage>
        <taxon>Eukaryota</taxon>
        <taxon>Fungi</taxon>
        <taxon>Dikarya</taxon>
        <taxon>Basidiomycota</taxon>
        <taxon>Agaricomycotina</taxon>
        <taxon>Agaricomycetes</taxon>
        <taxon>Agaricomycetidae</taxon>
        <taxon>Agaricales</taxon>
        <taxon>Marasmiineae</taxon>
        <taxon>Marasmiaceae</taxon>
        <taxon>Paramarasmius</taxon>
    </lineage>
</organism>
<evidence type="ECO:0008006" key="13">
    <source>
        <dbReference type="Google" id="ProtNLM"/>
    </source>
</evidence>
<feature type="domain" description="Glucose-methanol-choline oxidoreductase N-terminal" evidence="9">
    <location>
        <begin position="2"/>
        <end position="232"/>
    </location>
</feature>
<keyword evidence="12" id="KW-1185">Reference proteome</keyword>
<evidence type="ECO:0000256" key="1">
    <source>
        <dbReference type="ARBA" id="ARBA00001974"/>
    </source>
</evidence>
<gene>
    <name evidence="11" type="ORF">VNI00_012172</name>
</gene>
<keyword evidence="6" id="KW-0560">Oxidoreductase</keyword>
<feature type="domain" description="Glucose-methanol-choline oxidoreductase C-terminal" evidence="10">
    <location>
        <begin position="339"/>
        <end position="416"/>
    </location>
</feature>
<dbReference type="EMBL" id="JAYKXP010000055">
    <property type="protein sequence ID" value="KAK7034765.1"/>
    <property type="molecule type" value="Genomic_DNA"/>
</dbReference>
<evidence type="ECO:0000313" key="11">
    <source>
        <dbReference type="EMBL" id="KAK7034765.1"/>
    </source>
</evidence>
<evidence type="ECO:0000259" key="10">
    <source>
        <dbReference type="Pfam" id="PF05199"/>
    </source>
</evidence>
<accession>A0AAW0CAA1</accession>
<evidence type="ECO:0000256" key="3">
    <source>
        <dbReference type="ARBA" id="ARBA00022630"/>
    </source>
</evidence>
<dbReference type="InterPro" id="IPR036188">
    <property type="entry name" value="FAD/NAD-bd_sf"/>
</dbReference>
<dbReference type="Pfam" id="PF05199">
    <property type="entry name" value="GMC_oxred_C"/>
    <property type="match status" value="1"/>
</dbReference>
<comment type="cofactor">
    <cofactor evidence="1 8">
        <name>FAD</name>
        <dbReference type="ChEBI" id="CHEBI:57692"/>
    </cofactor>
</comment>
<dbReference type="Pfam" id="PF00732">
    <property type="entry name" value="GMC_oxred_N"/>
    <property type="match status" value="1"/>
</dbReference>
<name>A0AAW0CAA1_9AGAR</name>
<evidence type="ECO:0000256" key="5">
    <source>
        <dbReference type="ARBA" id="ARBA00022827"/>
    </source>
</evidence>
<dbReference type="Proteomes" id="UP001383192">
    <property type="component" value="Unassembled WGS sequence"/>
</dbReference>
<evidence type="ECO:0000256" key="8">
    <source>
        <dbReference type="PIRSR" id="PIRSR000137-2"/>
    </source>
</evidence>
<dbReference type="InterPro" id="IPR000172">
    <property type="entry name" value="GMC_OxRdtase_N"/>
</dbReference>
<dbReference type="InterPro" id="IPR007867">
    <property type="entry name" value="GMC_OxRtase_C"/>
</dbReference>
<evidence type="ECO:0000313" key="12">
    <source>
        <dbReference type="Proteomes" id="UP001383192"/>
    </source>
</evidence>
<feature type="binding site" evidence="8">
    <location>
        <position position="152"/>
    </location>
    <ligand>
        <name>FAD</name>
        <dbReference type="ChEBI" id="CHEBI:57692"/>
    </ligand>
</feature>
<comment type="similarity">
    <text evidence="2">Belongs to the GMC oxidoreductase family.</text>
</comment>
<dbReference type="InterPro" id="IPR012132">
    <property type="entry name" value="GMC_OxRdtase"/>
</dbReference>
<comment type="caution">
    <text evidence="11">The sequence shown here is derived from an EMBL/GenBank/DDBJ whole genome shotgun (WGS) entry which is preliminary data.</text>
</comment>
<keyword evidence="5 8" id="KW-0274">FAD</keyword>
<dbReference type="SUPFAM" id="SSF54373">
    <property type="entry name" value="FAD-linked reductases, C-terminal domain"/>
    <property type="match status" value="1"/>
</dbReference>
<dbReference type="PIRSF" id="PIRSF000137">
    <property type="entry name" value="Alcohol_oxidase"/>
    <property type="match status" value="1"/>
</dbReference>
<reference evidence="11 12" key="1">
    <citation type="submission" date="2024-01" db="EMBL/GenBank/DDBJ databases">
        <title>A draft genome for a cacao thread blight-causing isolate of Paramarasmius palmivorus.</title>
        <authorList>
            <person name="Baruah I.K."/>
            <person name="Bukari Y."/>
            <person name="Amoako-Attah I."/>
            <person name="Meinhardt L.W."/>
            <person name="Bailey B.A."/>
            <person name="Cohen S.P."/>
        </authorList>
    </citation>
    <scope>NUCLEOTIDE SEQUENCE [LARGE SCALE GENOMIC DNA]</scope>
    <source>
        <strain evidence="11 12">GH-12</strain>
    </source>
</reference>
<dbReference type="PANTHER" id="PTHR11552:SF201">
    <property type="entry name" value="GLUCOSE-METHANOL-CHOLINE OXIDOREDUCTASE N-TERMINAL DOMAIN-CONTAINING PROTEIN"/>
    <property type="match status" value="1"/>
</dbReference>
<dbReference type="Gene3D" id="3.50.50.60">
    <property type="entry name" value="FAD/NAD(P)-binding domain"/>
    <property type="match status" value="1"/>
</dbReference>